<evidence type="ECO:0000313" key="1">
    <source>
        <dbReference type="EMBL" id="CAL1293616.1"/>
    </source>
</evidence>
<protein>
    <submittedName>
        <fullName evidence="1">Uncharacterized protein</fullName>
    </submittedName>
</protein>
<comment type="caution">
    <text evidence="1">The sequence shown here is derived from an EMBL/GenBank/DDBJ whole genome shotgun (WGS) entry which is preliminary data.</text>
</comment>
<dbReference type="AlphaFoldDB" id="A0AAV2BCQ0"/>
<proteinExistence type="predicted"/>
<name>A0AAV2BCQ0_9ARAC</name>
<gene>
    <name evidence="1" type="ORF">LARSCL_LOCUS18299</name>
</gene>
<feature type="non-terminal residue" evidence="1">
    <location>
        <position position="1"/>
    </location>
</feature>
<organism evidence="1 2">
    <name type="scientific">Larinioides sclopetarius</name>
    <dbReference type="NCBI Taxonomy" id="280406"/>
    <lineage>
        <taxon>Eukaryota</taxon>
        <taxon>Metazoa</taxon>
        <taxon>Ecdysozoa</taxon>
        <taxon>Arthropoda</taxon>
        <taxon>Chelicerata</taxon>
        <taxon>Arachnida</taxon>
        <taxon>Araneae</taxon>
        <taxon>Araneomorphae</taxon>
        <taxon>Entelegynae</taxon>
        <taxon>Araneoidea</taxon>
        <taxon>Araneidae</taxon>
        <taxon>Larinioides</taxon>
    </lineage>
</organism>
<accession>A0AAV2BCQ0</accession>
<sequence>CVCVCAEKNFFNIHFQTILIIKLITIEDHPAVIYMLKNCTEEYYQVRNATEITFFVPLGGNLTGVTEMSQHLINNCPSLNRANFRFH</sequence>
<dbReference type="EMBL" id="CAXIEN010000331">
    <property type="protein sequence ID" value="CAL1293616.1"/>
    <property type="molecule type" value="Genomic_DNA"/>
</dbReference>
<keyword evidence="2" id="KW-1185">Reference proteome</keyword>
<evidence type="ECO:0000313" key="2">
    <source>
        <dbReference type="Proteomes" id="UP001497382"/>
    </source>
</evidence>
<reference evidence="1 2" key="1">
    <citation type="submission" date="2024-04" db="EMBL/GenBank/DDBJ databases">
        <authorList>
            <person name="Rising A."/>
            <person name="Reimegard J."/>
            <person name="Sonavane S."/>
            <person name="Akerstrom W."/>
            <person name="Nylinder S."/>
            <person name="Hedman E."/>
            <person name="Kallberg Y."/>
        </authorList>
    </citation>
    <scope>NUCLEOTIDE SEQUENCE [LARGE SCALE GENOMIC DNA]</scope>
</reference>
<dbReference type="Proteomes" id="UP001497382">
    <property type="component" value="Unassembled WGS sequence"/>
</dbReference>